<accession>A0A5B8Y0E1</accession>
<evidence type="ECO:0000313" key="2">
    <source>
        <dbReference type="Proteomes" id="UP000321595"/>
    </source>
</evidence>
<proteinExistence type="predicted"/>
<dbReference type="Proteomes" id="UP000321595">
    <property type="component" value="Chromosome"/>
</dbReference>
<name>A0A5B8Y0E1_9DELT</name>
<reference evidence="1 2" key="1">
    <citation type="submission" date="2019-08" db="EMBL/GenBank/DDBJ databases">
        <authorList>
            <person name="Liang Q."/>
        </authorList>
    </citation>
    <scope>NUCLEOTIDE SEQUENCE [LARGE SCALE GENOMIC DNA]</scope>
    <source>
        <strain evidence="1 2">V1718</strain>
    </source>
</reference>
<protein>
    <submittedName>
        <fullName evidence="1">Uncharacterized protein</fullName>
    </submittedName>
</protein>
<dbReference type="EMBL" id="CP042467">
    <property type="protein sequence ID" value="QED29803.1"/>
    <property type="molecule type" value="Genomic_DNA"/>
</dbReference>
<dbReference type="AlphaFoldDB" id="A0A5B8Y0E1"/>
<dbReference type="KEGG" id="bbae:FRD01_21725"/>
<organism evidence="1 2">
    <name type="scientific">Microvenator marinus</name>
    <dbReference type="NCBI Taxonomy" id="2600177"/>
    <lineage>
        <taxon>Bacteria</taxon>
        <taxon>Deltaproteobacteria</taxon>
        <taxon>Bradymonadales</taxon>
        <taxon>Microvenatoraceae</taxon>
        <taxon>Microvenator</taxon>
    </lineage>
</organism>
<dbReference type="RefSeq" id="WP_146963036.1">
    <property type="nucleotide sequence ID" value="NZ_CP042467.1"/>
</dbReference>
<keyword evidence="2" id="KW-1185">Reference proteome</keyword>
<sequence length="282" mass="30761">MVLNVGIKVALVALPLVFWGCDDGGANQSQDSAETRSQALSSRFDFNIADGAFVQSIHQQSFIEGTLRDAPENADPARIFDAVLVSEGKRTPILDGVEDAKFLGDGSVIAISNQHELIRWTPTSQTKVMENVFGPLSVAGQKVVFTVGESMPDFRVVALDLESGQQWDAPRNMSPAWSPVIDHDGKRVLFTTSYRSESTIVLGNLGNEFQVESEFEVDLPPSGVNAPILKSDALITQTEMGLKRLHLPTKTWTDLSGDLPLQSTDGRIWVHDGGLREIKEGK</sequence>
<gene>
    <name evidence="1" type="ORF">FRD01_21725</name>
</gene>
<dbReference type="SUPFAM" id="SSF82171">
    <property type="entry name" value="DPP6 N-terminal domain-like"/>
    <property type="match status" value="1"/>
</dbReference>
<evidence type="ECO:0000313" key="1">
    <source>
        <dbReference type="EMBL" id="QED29803.1"/>
    </source>
</evidence>